<dbReference type="GO" id="GO:0047429">
    <property type="term" value="F:nucleoside triphosphate diphosphatase activity"/>
    <property type="evidence" value="ECO:0007669"/>
    <property type="project" value="TreeGrafter"/>
</dbReference>
<dbReference type="STRING" id="930991.A0A0D0E7L8"/>
<reference evidence="1 2" key="1">
    <citation type="submission" date="2014-04" db="EMBL/GenBank/DDBJ databases">
        <authorList>
            <consortium name="DOE Joint Genome Institute"/>
            <person name="Kuo A."/>
            <person name="Kohler A."/>
            <person name="Jargeat P."/>
            <person name="Nagy L.G."/>
            <person name="Floudas D."/>
            <person name="Copeland A."/>
            <person name="Barry K.W."/>
            <person name="Cichocki N."/>
            <person name="Veneault-Fourrey C."/>
            <person name="LaButti K."/>
            <person name="Lindquist E.A."/>
            <person name="Lipzen A."/>
            <person name="Lundell T."/>
            <person name="Morin E."/>
            <person name="Murat C."/>
            <person name="Sun H."/>
            <person name="Tunlid A."/>
            <person name="Henrissat B."/>
            <person name="Grigoriev I.V."/>
            <person name="Hibbett D.S."/>
            <person name="Martin F."/>
            <person name="Nordberg H.P."/>
            <person name="Cantor M.N."/>
            <person name="Hua S.X."/>
        </authorList>
    </citation>
    <scope>NUCLEOTIDE SEQUENCE [LARGE SCALE GENOMIC DNA]</scope>
    <source>
        <strain evidence="1 2">Ve08.2h10</strain>
    </source>
</reference>
<proteinExistence type="predicted"/>
<dbReference type="Gene3D" id="3.40.720.10">
    <property type="entry name" value="Alkaline Phosphatase, subunit A"/>
    <property type="match status" value="1"/>
</dbReference>
<gene>
    <name evidence="1" type="ORF">PAXRUDRAFT_824602</name>
</gene>
<dbReference type="GO" id="GO:0009141">
    <property type="term" value="P:nucleoside triphosphate metabolic process"/>
    <property type="evidence" value="ECO:0007669"/>
    <property type="project" value="TreeGrafter"/>
</dbReference>
<evidence type="ECO:0000313" key="1">
    <source>
        <dbReference type="EMBL" id="KIK97779.1"/>
    </source>
</evidence>
<dbReference type="Pfam" id="PF01663">
    <property type="entry name" value="Phosphodiest"/>
    <property type="match status" value="1"/>
</dbReference>
<name>A0A0D0E7L8_9AGAM</name>
<reference evidence="2" key="2">
    <citation type="submission" date="2015-01" db="EMBL/GenBank/DDBJ databases">
        <title>Evolutionary Origins and Diversification of the Mycorrhizal Mutualists.</title>
        <authorList>
            <consortium name="DOE Joint Genome Institute"/>
            <consortium name="Mycorrhizal Genomics Consortium"/>
            <person name="Kohler A."/>
            <person name="Kuo A."/>
            <person name="Nagy L.G."/>
            <person name="Floudas D."/>
            <person name="Copeland A."/>
            <person name="Barry K.W."/>
            <person name="Cichocki N."/>
            <person name="Veneault-Fourrey C."/>
            <person name="LaButti K."/>
            <person name="Lindquist E.A."/>
            <person name="Lipzen A."/>
            <person name="Lundell T."/>
            <person name="Morin E."/>
            <person name="Murat C."/>
            <person name="Riley R."/>
            <person name="Ohm R."/>
            <person name="Sun H."/>
            <person name="Tunlid A."/>
            <person name="Henrissat B."/>
            <person name="Grigoriev I.V."/>
            <person name="Hibbett D.S."/>
            <person name="Martin F."/>
        </authorList>
    </citation>
    <scope>NUCLEOTIDE SEQUENCE [LARGE SCALE GENOMIC DNA]</scope>
    <source>
        <strain evidence="2">Ve08.2h10</strain>
    </source>
</reference>
<protein>
    <submittedName>
        <fullName evidence="1">Uncharacterized protein</fullName>
    </submittedName>
</protein>
<accession>A0A0D0E7L8</accession>
<dbReference type="AlphaFoldDB" id="A0A0D0E7L8"/>
<dbReference type="InterPro" id="IPR002591">
    <property type="entry name" value="Phosphodiest/P_Trfase"/>
</dbReference>
<evidence type="ECO:0000313" key="2">
    <source>
        <dbReference type="Proteomes" id="UP000054538"/>
    </source>
</evidence>
<dbReference type="InterPro" id="IPR017850">
    <property type="entry name" value="Alkaline_phosphatase_core_sf"/>
</dbReference>
<dbReference type="HOGENOM" id="CLU_017594_4_2_1"/>
<organism evidence="1 2">
    <name type="scientific">Paxillus rubicundulus Ve08.2h10</name>
    <dbReference type="NCBI Taxonomy" id="930991"/>
    <lineage>
        <taxon>Eukaryota</taxon>
        <taxon>Fungi</taxon>
        <taxon>Dikarya</taxon>
        <taxon>Basidiomycota</taxon>
        <taxon>Agaricomycotina</taxon>
        <taxon>Agaricomycetes</taxon>
        <taxon>Agaricomycetidae</taxon>
        <taxon>Boletales</taxon>
        <taxon>Paxilineae</taxon>
        <taxon>Paxillaceae</taxon>
        <taxon>Paxillus</taxon>
    </lineage>
</organism>
<dbReference type="SUPFAM" id="SSF53649">
    <property type="entry name" value="Alkaline phosphatase-like"/>
    <property type="match status" value="1"/>
</dbReference>
<dbReference type="GO" id="GO:0017111">
    <property type="term" value="F:ribonucleoside triphosphate phosphatase activity"/>
    <property type="evidence" value="ECO:0007669"/>
    <property type="project" value="TreeGrafter"/>
</dbReference>
<dbReference type="FunCoup" id="A0A0D0E7L8">
    <property type="interactions" value="151"/>
</dbReference>
<dbReference type="Proteomes" id="UP000054538">
    <property type="component" value="Unassembled WGS sequence"/>
</dbReference>
<dbReference type="EMBL" id="KN824921">
    <property type="protein sequence ID" value="KIK97779.1"/>
    <property type="molecule type" value="Genomic_DNA"/>
</dbReference>
<dbReference type="PANTHER" id="PTHR10151">
    <property type="entry name" value="ECTONUCLEOTIDE PYROPHOSPHATASE/PHOSPHODIESTERASE"/>
    <property type="match status" value="1"/>
</dbReference>
<dbReference type="OrthoDB" id="415411at2759"/>
<keyword evidence="2" id="KW-1185">Reference proteome</keyword>
<dbReference type="PANTHER" id="PTHR10151:SF120">
    <property type="entry name" value="BIS(5'-ADENOSYL)-TRIPHOSPHATASE"/>
    <property type="match status" value="1"/>
</dbReference>
<sequence length="447" mass="50433">MMTDWISTDTDLPEPLVVIVRFISIYVASRRPFIDFAALSACPPVSWILPGCFYVDMTARPLPPYLLPAKGRCSRRTGLYAESHGIIANDFYDPQSQSVFVNTRPGASESRWWFGEPLWETTERAGLRSANIMWPGPKITTSRISPTYDIPFRLNCHPEEKIAQVLEWMDLPVEERPRLIAVYEPLLDQAGHAAGPGSMLINKTLPIISEFAHTLVQTLHHQRNLSHIVDLLLVSDHGMVDTSSWEMVYMDDILCSGEDATELDWPACAGVKYVDGWPSMGLWFEPGASATAVLSRLISASESGKFDVYTSNTYTPRNIHWQSIPKVVALAMPERYHYASSSRLAPIWVVPRVGYALTDRVENGSLMSIGNHGYDNEEPSMRAVFLAQGPFAESARKRLREDHNWTEEYVLPPFPNVELYNLIVRLLGIAEWASETNGTKGFWDKWI</sequence>
<dbReference type="InParanoid" id="A0A0D0E7L8"/>
<dbReference type="CDD" id="cd16018">
    <property type="entry name" value="Enpp"/>
    <property type="match status" value="1"/>
</dbReference>